<keyword evidence="3" id="KW-1185">Reference proteome</keyword>
<dbReference type="RefSeq" id="WP_212696246.1">
    <property type="nucleotide sequence ID" value="NZ_CP058649.1"/>
</dbReference>
<organism evidence="2 3">
    <name type="scientific">Vallitalea pronyensis</name>
    <dbReference type="NCBI Taxonomy" id="1348613"/>
    <lineage>
        <taxon>Bacteria</taxon>
        <taxon>Bacillati</taxon>
        <taxon>Bacillota</taxon>
        <taxon>Clostridia</taxon>
        <taxon>Lachnospirales</taxon>
        <taxon>Vallitaleaceae</taxon>
        <taxon>Vallitalea</taxon>
    </lineage>
</organism>
<keyword evidence="1" id="KW-0472">Membrane</keyword>
<feature type="transmembrane region" description="Helical" evidence="1">
    <location>
        <begin position="5"/>
        <end position="21"/>
    </location>
</feature>
<accession>A0A8J8SJJ0</accession>
<evidence type="ECO:0000256" key="1">
    <source>
        <dbReference type="SAM" id="Phobius"/>
    </source>
</evidence>
<proteinExistence type="predicted"/>
<keyword evidence="1" id="KW-0812">Transmembrane</keyword>
<gene>
    <name evidence="2" type="ORF">HZI73_00005</name>
</gene>
<dbReference type="KEGG" id="vpy:HZI73_00005"/>
<dbReference type="EMBL" id="CP058649">
    <property type="protein sequence ID" value="QUI25542.1"/>
    <property type="molecule type" value="Genomic_DNA"/>
</dbReference>
<dbReference type="AlphaFoldDB" id="A0A8J8SJJ0"/>
<reference evidence="2" key="1">
    <citation type="submission" date="2020-07" db="EMBL/GenBank/DDBJ databases">
        <title>Vallitalea pronyensis genome.</title>
        <authorList>
            <person name="Postec A."/>
        </authorList>
    </citation>
    <scope>NUCLEOTIDE SEQUENCE</scope>
    <source>
        <strain evidence="2">FatNI3</strain>
    </source>
</reference>
<evidence type="ECO:0000313" key="3">
    <source>
        <dbReference type="Proteomes" id="UP000683246"/>
    </source>
</evidence>
<evidence type="ECO:0000313" key="2">
    <source>
        <dbReference type="EMBL" id="QUI25542.1"/>
    </source>
</evidence>
<protein>
    <submittedName>
        <fullName evidence="2">Uncharacterized protein</fullName>
    </submittedName>
</protein>
<dbReference type="Proteomes" id="UP000683246">
    <property type="component" value="Chromosome"/>
</dbReference>
<name>A0A8J8SJJ0_9FIRM</name>
<sequence>MRKKFITGIFVLIVIVIFMFWQKYNLDINLYIDKLKYGDEYGIEKMVTVKAHDFINRVSYDNDITHSINRVDNYFDNNCDIYLADLHYTYNKDIRSKIIESLKHRRRPNEGLSLTIYPTRSSAKIINFDEDQVNVEVNGYFKVIHEHDYGELDEAEELSYEYTVTFEKKFLFVWKATHFRTNSDVIKNIMNGFL</sequence>
<keyword evidence="1" id="KW-1133">Transmembrane helix</keyword>